<dbReference type="InterPro" id="IPR014756">
    <property type="entry name" value="Ig_E-set"/>
</dbReference>
<dbReference type="PANTHER" id="PTHR19372">
    <property type="entry name" value="SULFITE REDUCTASE"/>
    <property type="match status" value="1"/>
</dbReference>
<feature type="region of interest" description="Disordered" evidence="1">
    <location>
        <begin position="531"/>
        <end position="551"/>
    </location>
</feature>
<evidence type="ECO:0000259" key="3">
    <source>
        <dbReference type="Pfam" id="PF00174"/>
    </source>
</evidence>
<feature type="transmembrane region" description="Helical" evidence="2">
    <location>
        <begin position="126"/>
        <end position="146"/>
    </location>
</feature>
<proteinExistence type="predicted"/>
<dbReference type="InterPro" id="IPR000572">
    <property type="entry name" value="OxRdtase_Mopterin-bd_dom"/>
</dbReference>
<evidence type="ECO:0000256" key="1">
    <source>
        <dbReference type="SAM" id="MobiDB-lite"/>
    </source>
</evidence>
<reference evidence="5" key="1">
    <citation type="journal article" date="2019" name="Int. J. Syst. Evol. Microbiol.">
        <title>The Global Catalogue of Microorganisms (GCM) 10K type strain sequencing project: providing services to taxonomists for standard genome sequencing and annotation.</title>
        <authorList>
            <consortium name="The Broad Institute Genomics Platform"/>
            <consortium name="The Broad Institute Genome Sequencing Center for Infectious Disease"/>
            <person name="Wu L."/>
            <person name="Ma J."/>
        </authorList>
    </citation>
    <scope>NUCLEOTIDE SEQUENCE [LARGE SCALE GENOMIC DNA]</scope>
    <source>
        <strain evidence="5">JCM 30742</strain>
    </source>
</reference>
<accession>A0ABP7D8I2</accession>
<keyword evidence="2" id="KW-1133">Transmembrane helix</keyword>
<gene>
    <name evidence="4" type="ORF">GCM10023081_43230</name>
</gene>
<organism evidence="4 5">
    <name type="scientific">Arthrobacter ginkgonis</name>
    <dbReference type="NCBI Taxonomy" id="1630594"/>
    <lineage>
        <taxon>Bacteria</taxon>
        <taxon>Bacillati</taxon>
        <taxon>Actinomycetota</taxon>
        <taxon>Actinomycetes</taxon>
        <taxon>Micrococcales</taxon>
        <taxon>Micrococcaceae</taxon>
        <taxon>Arthrobacter</taxon>
    </lineage>
</organism>
<dbReference type="SUPFAM" id="SSF81296">
    <property type="entry name" value="E set domains"/>
    <property type="match status" value="1"/>
</dbReference>
<comment type="caution">
    <text evidence="4">The sequence shown here is derived from an EMBL/GenBank/DDBJ whole genome shotgun (WGS) entry which is preliminary data.</text>
</comment>
<keyword evidence="2" id="KW-0812">Transmembrane</keyword>
<dbReference type="Gene3D" id="2.60.40.650">
    <property type="match status" value="1"/>
</dbReference>
<dbReference type="RefSeq" id="WP_345154191.1">
    <property type="nucleotide sequence ID" value="NZ_BAABEO010000034.1"/>
</dbReference>
<dbReference type="EMBL" id="BAABEO010000034">
    <property type="protein sequence ID" value="GAA3702172.1"/>
    <property type="molecule type" value="Genomic_DNA"/>
</dbReference>
<dbReference type="PANTHER" id="PTHR19372:SF7">
    <property type="entry name" value="SULFITE OXIDASE, MITOCHONDRIAL"/>
    <property type="match status" value="1"/>
</dbReference>
<feature type="domain" description="Oxidoreductase molybdopterin-binding" evidence="3">
    <location>
        <begin position="285"/>
        <end position="436"/>
    </location>
</feature>
<dbReference type="Gene3D" id="3.90.420.10">
    <property type="entry name" value="Oxidoreductase, molybdopterin-binding domain"/>
    <property type="match status" value="1"/>
</dbReference>
<dbReference type="Proteomes" id="UP001500752">
    <property type="component" value="Unassembled WGS sequence"/>
</dbReference>
<evidence type="ECO:0000313" key="4">
    <source>
        <dbReference type="EMBL" id="GAA3702172.1"/>
    </source>
</evidence>
<feature type="transmembrane region" description="Helical" evidence="2">
    <location>
        <begin position="152"/>
        <end position="174"/>
    </location>
</feature>
<dbReference type="SUPFAM" id="SSF56524">
    <property type="entry name" value="Oxidoreductase molybdopterin-binding domain"/>
    <property type="match status" value="1"/>
</dbReference>
<evidence type="ECO:0000256" key="2">
    <source>
        <dbReference type="SAM" id="Phobius"/>
    </source>
</evidence>
<keyword evidence="2" id="KW-0472">Membrane</keyword>
<feature type="transmembrane region" description="Helical" evidence="2">
    <location>
        <begin position="98"/>
        <end position="119"/>
    </location>
</feature>
<protein>
    <submittedName>
        <fullName evidence="4">Molybdopterin-dependent oxidoreductase</fullName>
    </submittedName>
</protein>
<dbReference type="InterPro" id="IPR036374">
    <property type="entry name" value="OxRdtase_Mopterin-bd_sf"/>
</dbReference>
<sequence>MSTPETGIPGTGRTDDAGARGTSVRPPRRGAGAGAGIGRHALAGVVAAALMFGTAQFLSAFFAPLSSPLAAAGAWFIDITPAWLKDFAIGLFGTADKIALGVGIGLVALAGAAVIGILARRSLRAASVLVVLIGIALMAAVSTRAGTTTVDLLPTVVGTIVGLGALHWLTGLAARSIPSRSTAAPAEEGRAGQAVAGEATTPAPDRRAFLKAAAFGGAAAVVLAIGGRVVEAARGGIRQVREAIRLPAPARPAAPLPAGVQAPVAGMPPYTTPNGEFYRIDTALVVPQVDPNSWRLRVHGMVEQEVELGYAELMESELVEADVTLTCVSNAVGGDLAGNARWLGLPIRQVLERARPLPGADMVLSTSADGFSASTPLEVLRDGRNALLAVGMNGEPLPLEHGFPVRMVVPGLYGYVSATKWVVDLEITRFADAKAYWTVRGWDAHGPIKLASRIDVPRGFVRLPAGTVDLGGTAWAQGTGISRVEVQLDGGEWREAVLAAEATVDSWRQWSYRWEDAEPGDHTVRVRAYDASGTQQTSERADPAPNGASGWHEVRFSVG</sequence>
<dbReference type="Pfam" id="PF00174">
    <property type="entry name" value="Oxidored_molyb"/>
    <property type="match status" value="1"/>
</dbReference>
<name>A0ABP7D8I2_9MICC</name>
<keyword evidence="5" id="KW-1185">Reference proteome</keyword>
<evidence type="ECO:0000313" key="5">
    <source>
        <dbReference type="Proteomes" id="UP001500752"/>
    </source>
</evidence>
<feature type="region of interest" description="Disordered" evidence="1">
    <location>
        <begin position="1"/>
        <end position="30"/>
    </location>
</feature>